<dbReference type="AlphaFoldDB" id="A0A0A8Y321"/>
<keyword evidence="1" id="KW-0175">Coiled coil</keyword>
<name>A0A0A8Y321_ARUDO</name>
<evidence type="ECO:0000259" key="3">
    <source>
        <dbReference type="Pfam" id="PF13725"/>
    </source>
</evidence>
<evidence type="ECO:0000313" key="4">
    <source>
        <dbReference type="EMBL" id="JAD20169.1"/>
    </source>
</evidence>
<accession>A0A0A8Y321</accession>
<dbReference type="PANTHER" id="PTHR10925:SF5">
    <property type="entry name" value="RNA CYTIDINE ACETYLTRANSFERASE"/>
    <property type="match status" value="1"/>
</dbReference>
<dbReference type="GO" id="GO:0000049">
    <property type="term" value="F:tRNA binding"/>
    <property type="evidence" value="ECO:0007669"/>
    <property type="project" value="TreeGrafter"/>
</dbReference>
<dbReference type="InterPro" id="IPR032672">
    <property type="entry name" value="TmcA/NAT10/Kre33"/>
</dbReference>
<dbReference type="GO" id="GO:0005730">
    <property type="term" value="C:nucleolus"/>
    <property type="evidence" value="ECO:0007669"/>
    <property type="project" value="TreeGrafter"/>
</dbReference>
<feature type="compositionally biased region" description="Basic and acidic residues" evidence="2">
    <location>
        <begin position="126"/>
        <end position="151"/>
    </location>
</feature>
<evidence type="ECO:0000256" key="1">
    <source>
        <dbReference type="SAM" id="Coils"/>
    </source>
</evidence>
<dbReference type="GO" id="GO:0030686">
    <property type="term" value="C:90S preribosome"/>
    <property type="evidence" value="ECO:0007669"/>
    <property type="project" value="TreeGrafter"/>
</dbReference>
<dbReference type="EMBL" id="GBRH01277726">
    <property type="protein sequence ID" value="JAD20169.1"/>
    <property type="molecule type" value="Transcribed_RNA"/>
</dbReference>
<evidence type="ECO:0000256" key="2">
    <source>
        <dbReference type="SAM" id="MobiDB-lite"/>
    </source>
</evidence>
<organism evidence="4">
    <name type="scientific">Arundo donax</name>
    <name type="common">Giant reed</name>
    <name type="synonym">Donax arundinaceus</name>
    <dbReference type="NCBI Taxonomy" id="35708"/>
    <lineage>
        <taxon>Eukaryota</taxon>
        <taxon>Viridiplantae</taxon>
        <taxon>Streptophyta</taxon>
        <taxon>Embryophyta</taxon>
        <taxon>Tracheophyta</taxon>
        <taxon>Spermatophyta</taxon>
        <taxon>Magnoliopsida</taxon>
        <taxon>Liliopsida</taxon>
        <taxon>Poales</taxon>
        <taxon>Poaceae</taxon>
        <taxon>PACMAD clade</taxon>
        <taxon>Arundinoideae</taxon>
        <taxon>Arundineae</taxon>
        <taxon>Arundo</taxon>
    </lineage>
</organism>
<dbReference type="GO" id="GO:1904812">
    <property type="term" value="P:rRNA acetylation involved in maturation of SSU-rRNA"/>
    <property type="evidence" value="ECO:0007669"/>
    <property type="project" value="TreeGrafter"/>
</dbReference>
<dbReference type="GO" id="GO:1990883">
    <property type="term" value="F:18S rRNA cytidine N-acetyltransferase activity"/>
    <property type="evidence" value="ECO:0007669"/>
    <property type="project" value="TreeGrafter"/>
</dbReference>
<sequence length="211" mass="23677">MGLQDKDIGTVKEELGIEREQVLSNFIKTMKKLYGYLHNIAGKEIEAILPRLKEIEMAPLSKSMDEDLAEAAKEVEEKRRAVNEATVDPKFLQKYAIDGDDNEIEKALQNGKVSASGVISVKSSKTKPDKKEKHKEMGKSKRKGTDGRSESKKEEILKVLINMGTETIGPGAFELTWKMPSHVSQNHEDVFFVWKNKGRSRDGVNEANFGL</sequence>
<protein>
    <recommendedName>
        <fullName evidence="3">Possible tRNA binding domain-containing protein</fullName>
    </recommendedName>
</protein>
<feature type="region of interest" description="Disordered" evidence="2">
    <location>
        <begin position="117"/>
        <end position="151"/>
    </location>
</feature>
<reference evidence="4" key="1">
    <citation type="submission" date="2014-09" db="EMBL/GenBank/DDBJ databases">
        <authorList>
            <person name="Magalhaes I.L.F."/>
            <person name="Oliveira U."/>
            <person name="Santos F.R."/>
            <person name="Vidigal T.H.D.A."/>
            <person name="Brescovit A.D."/>
            <person name="Santos A.J."/>
        </authorList>
    </citation>
    <scope>NUCLEOTIDE SEQUENCE</scope>
    <source>
        <tissue evidence="4">Shoot tissue taken approximately 20 cm above the soil surface</tissue>
    </source>
</reference>
<dbReference type="Pfam" id="PF13725">
    <property type="entry name" value="tRNA_bind_2"/>
    <property type="match status" value="1"/>
</dbReference>
<proteinExistence type="predicted"/>
<dbReference type="InterPro" id="IPR027992">
    <property type="entry name" value="tRNA_bind_dom"/>
</dbReference>
<feature type="domain" description="Possible tRNA binding" evidence="3">
    <location>
        <begin position="1"/>
        <end position="107"/>
    </location>
</feature>
<feature type="coiled-coil region" evidence="1">
    <location>
        <begin position="61"/>
        <end position="88"/>
    </location>
</feature>
<dbReference type="PANTHER" id="PTHR10925">
    <property type="entry name" value="N-ACETYLTRANSFERASE 10"/>
    <property type="match status" value="1"/>
</dbReference>
<reference evidence="4" key="2">
    <citation type="journal article" date="2015" name="Data Brief">
        <title>Shoot transcriptome of the giant reed, Arundo donax.</title>
        <authorList>
            <person name="Barrero R.A."/>
            <person name="Guerrero F.D."/>
            <person name="Moolhuijzen P."/>
            <person name="Goolsby J.A."/>
            <person name="Tidwell J."/>
            <person name="Bellgard S.E."/>
            <person name="Bellgard M.I."/>
        </authorList>
    </citation>
    <scope>NUCLEOTIDE SEQUENCE</scope>
    <source>
        <tissue evidence="4">Shoot tissue taken approximately 20 cm above the soil surface</tissue>
    </source>
</reference>